<comment type="caution">
    <text evidence="2">The sequence shown here is derived from an EMBL/GenBank/DDBJ whole genome shotgun (WGS) entry which is preliminary data.</text>
</comment>
<reference evidence="2 3" key="1">
    <citation type="journal article" date="2018" name="Nat. Ecol. Evol.">
        <title>Shark genomes provide insights into elasmobranch evolution and the origin of vertebrates.</title>
        <authorList>
            <person name="Hara Y"/>
            <person name="Yamaguchi K"/>
            <person name="Onimaru K"/>
            <person name="Kadota M"/>
            <person name="Koyanagi M"/>
            <person name="Keeley SD"/>
            <person name="Tatsumi K"/>
            <person name="Tanaka K"/>
            <person name="Motone F"/>
            <person name="Kageyama Y"/>
            <person name="Nozu R"/>
            <person name="Adachi N"/>
            <person name="Nishimura O"/>
            <person name="Nakagawa R"/>
            <person name="Tanegashima C"/>
            <person name="Kiyatake I"/>
            <person name="Matsumoto R"/>
            <person name="Murakumo K"/>
            <person name="Nishida K"/>
            <person name="Terakita A"/>
            <person name="Kuratani S"/>
            <person name="Sato K"/>
            <person name="Hyodo S Kuraku.S."/>
        </authorList>
    </citation>
    <scope>NUCLEOTIDE SEQUENCE [LARGE SCALE GENOMIC DNA]</scope>
</reference>
<sequence>MDSGLKPEKLNLDARSPEATEMFKYWLLCFEAYLNSSETEVDGPRKLSLLHARVGHRLSSVIEKATTYETAIKILRKRFVKPINEVHARHLLSTCRQRSGETRDEYLARLTALARNCDLKEVTAEAHMNLHIRDAFVSGIRST</sequence>
<dbReference type="OMA" id="QCETIDA"/>
<organism evidence="2 3">
    <name type="scientific">Scyliorhinus torazame</name>
    <name type="common">Cloudy catshark</name>
    <name type="synonym">Catulus torazame</name>
    <dbReference type="NCBI Taxonomy" id="75743"/>
    <lineage>
        <taxon>Eukaryota</taxon>
        <taxon>Metazoa</taxon>
        <taxon>Chordata</taxon>
        <taxon>Craniata</taxon>
        <taxon>Vertebrata</taxon>
        <taxon>Chondrichthyes</taxon>
        <taxon>Elasmobranchii</taxon>
        <taxon>Galeomorphii</taxon>
        <taxon>Galeoidea</taxon>
        <taxon>Carcharhiniformes</taxon>
        <taxon>Scyliorhinidae</taxon>
        <taxon>Scyliorhinus</taxon>
    </lineage>
</organism>
<dbReference type="OrthoDB" id="10066365at2759"/>
<dbReference type="PANTHER" id="PTHR33198">
    <property type="entry name" value="ANK_REP_REGION DOMAIN-CONTAINING PROTEIN-RELATED"/>
    <property type="match status" value="1"/>
</dbReference>
<evidence type="ECO:0000313" key="2">
    <source>
        <dbReference type="EMBL" id="GCB86633.1"/>
    </source>
</evidence>
<dbReference type="InterPro" id="IPR005162">
    <property type="entry name" value="Retrotrans_gag_dom"/>
</dbReference>
<dbReference type="Proteomes" id="UP000288216">
    <property type="component" value="Unassembled WGS sequence"/>
</dbReference>
<keyword evidence="3" id="KW-1185">Reference proteome</keyword>
<evidence type="ECO:0000313" key="3">
    <source>
        <dbReference type="Proteomes" id="UP000288216"/>
    </source>
</evidence>
<dbReference type="STRING" id="75743.A0A401QMU6"/>
<proteinExistence type="predicted"/>
<name>A0A401QMU6_SCYTO</name>
<dbReference type="Pfam" id="PF03732">
    <property type="entry name" value="Retrotrans_gag"/>
    <property type="match status" value="1"/>
</dbReference>
<accession>A0A401QMU6</accession>
<feature type="non-terminal residue" evidence="2">
    <location>
        <position position="143"/>
    </location>
</feature>
<gene>
    <name evidence="2" type="ORF">scyTo_0027300</name>
</gene>
<evidence type="ECO:0000259" key="1">
    <source>
        <dbReference type="Pfam" id="PF03732"/>
    </source>
</evidence>
<dbReference type="AlphaFoldDB" id="A0A401QMU6"/>
<protein>
    <recommendedName>
        <fullName evidence="1">Retrotransposon gag domain-containing protein</fullName>
    </recommendedName>
</protein>
<dbReference type="PANTHER" id="PTHR33198:SF20">
    <property type="entry name" value="RETROTRANSPOSON GAG DOMAIN-CONTAINING PROTEIN"/>
    <property type="match status" value="1"/>
</dbReference>
<feature type="domain" description="Retrotransposon gag" evidence="1">
    <location>
        <begin position="64"/>
        <end position="129"/>
    </location>
</feature>
<dbReference type="EMBL" id="BFAA01318857">
    <property type="protein sequence ID" value="GCB86633.1"/>
    <property type="molecule type" value="Genomic_DNA"/>
</dbReference>